<dbReference type="EMBL" id="FUWX01000014">
    <property type="protein sequence ID" value="SJZ89618.1"/>
    <property type="molecule type" value="Genomic_DNA"/>
</dbReference>
<keyword evidence="3" id="KW-1185">Reference proteome</keyword>
<reference evidence="2 3" key="1">
    <citation type="submission" date="2017-02" db="EMBL/GenBank/DDBJ databases">
        <authorList>
            <person name="Peterson S.W."/>
        </authorList>
    </citation>
    <scope>NUCLEOTIDE SEQUENCE [LARGE SCALE GENOMIC DNA]</scope>
    <source>
        <strain evidence="2 3">ATCC 700028</strain>
    </source>
</reference>
<dbReference type="STRING" id="180163.SAMN02745174_01869"/>
<evidence type="ECO:0008006" key="4">
    <source>
        <dbReference type="Google" id="ProtNLM"/>
    </source>
</evidence>
<feature type="signal peptide" evidence="1">
    <location>
        <begin position="1"/>
        <end position="20"/>
    </location>
</feature>
<gene>
    <name evidence="2" type="ORF">SAMN02745174_01869</name>
</gene>
<evidence type="ECO:0000313" key="2">
    <source>
        <dbReference type="EMBL" id="SJZ89618.1"/>
    </source>
</evidence>
<organism evidence="2 3">
    <name type="scientific">Cetobacterium ceti</name>
    <dbReference type="NCBI Taxonomy" id="180163"/>
    <lineage>
        <taxon>Bacteria</taxon>
        <taxon>Fusobacteriati</taxon>
        <taxon>Fusobacteriota</taxon>
        <taxon>Fusobacteriia</taxon>
        <taxon>Fusobacteriales</taxon>
        <taxon>Fusobacteriaceae</taxon>
        <taxon>Cetobacterium</taxon>
    </lineage>
</organism>
<dbReference type="OrthoDB" id="10006711at2"/>
<dbReference type="AlphaFoldDB" id="A0A1T4PFN2"/>
<dbReference type="RefSeq" id="WP_078694334.1">
    <property type="nucleotide sequence ID" value="NZ_FUWX01000014.1"/>
</dbReference>
<accession>A0A1T4PFN2</accession>
<keyword evidence="1" id="KW-0732">Signal</keyword>
<sequence>MKKVLLGLLAVSAISFGASNSGDNNLEKTTGVPVEVRANVIPKGARLVLVDGNDNIIDKLVFDHKNIIQGQTHAMTQMVKVRRTDNGALFASGSKDGTVTFSAIPTINGKTATANDNNFPLYKDLGGKEEELSSTLDFNNKPINIDETGTKAQTMVTSTVIAKADQEEGLYIGTGTFTATLGEKGATK</sequence>
<evidence type="ECO:0000256" key="1">
    <source>
        <dbReference type="SAM" id="SignalP"/>
    </source>
</evidence>
<dbReference type="Proteomes" id="UP000191153">
    <property type="component" value="Unassembled WGS sequence"/>
</dbReference>
<feature type="chain" id="PRO_5012752526" description="WxL domain-containing protein" evidence="1">
    <location>
        <begin position="21"/>
        <end position="188"/>
    </location>
</feature>
<proteinExistence type="predicted"/>
<protein>
    <recommendedName>
        <fullName evidence="4">WxL domain-containing protein</fullName>
    </recommendedName>
</protein>
<name>A0A1T4PFN2_9FUSO</name>
<evidence type="ECO:0000313" key="3">
    <source>
        <dbReference type="Proteomes" id="UP000191153"/>
    </source>
</evidence>